<reference evidence="4 5" key="1">
    <citation type="submission" date="2014-08" db="EMBL/GenBank/DDBJ databases">
        <authorList>
            <person name="Bunnell A."/>
            <person name="Chain P.S."/>
            <person name="Chertkov O."/>
            <person name="Currie B.J."/>
            <person name="Daligault H.E."/>
            <person name="Davenport K.W."/>
            <person name="Davis C."/>
            <person name="Gleasner C.D."/>
            <person name="Johnson S.L."/>
            <person name="Kaestli M."/>
            <person name="Koren S."/>
            <person name="Kunde Y.A."/>
            <person name="Mayo M."/>
            <person name="McMurry K.K."/>
            <person name="Price E.P."/>
            <person name="Reitenga K.G."/>
            <person name="Robison R."/>
            <person name="Rosovitz M.J."/>
            <person name="Sarovich D.S."/>
            <person name="Teshima H."/>
        </authorList>
    </citation>
    <scope>NUCLEOTIDE SEQUENCE [LARGE SCALE GENOMIC DNA]</scope>
    <source>
        <strain evidence="4 5">MSHR44</strain>
    </source>
</reference>
<proteinExistence type="inferred from homology"/>
<dbReference type="AlphaFoldDB" id="A0A2K9D2N9"/>
<dbReference type="EMBL" id="JQIM01000008">
    <property type="protein sequence ID" value="KGX16632.1"/>
    <property type="molecule type" value="Genomic_DNA"/>
</dbReference>
<dbReference type="Pfam" id="PF13407">
    <property type="entry name" value="Peripla_BP_4"/>
    <property type="match status" value="1"/>
</dbReference>
<dbReference type="InterPro" id="IPR025997">
    <property type="entry name" value="SBP_2_dom"/>
</dbReference>
<dbReference type="Gene3D" id="3.40.50.2300">
    <property type="match status" value="2"/>
</dbReference>
<evidence type="ECO:0000313" key="5">
    <source>
        <dbReference type="Proteomes" id="UP000030475"/>
    </source>
</evidence>
<protein>
    <submittedName>
        <fullName evidence="4">Periplasmic binding domain protein</fullName>
    </submittedName>
</protein>
<keyword evidence="3" id="KW-0732">Signal</keyword>
<dbReference type="CDD" id="cd19965">
    <property type="entry name" value="PBP1_ABC_sugar_binding-like"/>
    <property type="match status" value="1"/>
</dbReference>
<comment type="subcellular location">
    <subcellularLocation>
        <location evidence="1">Cell envelope</location>
    </subcellularLocation>
</comment>
<dbReference type="GO" id="GO:0030246">
    <property type="term" value="F:carbohydrate binding"/>
    <property type="evidence" value="ECO:0007669"/>
    <property type="project" value="UniProtKB-ARBA"/>
</dbReference>
<evidence type="ECO:0000256" key="1">
    <source>
        <dbReference type="ARBA" id="ARBA00004196"/>
    </source>
</evidence>
<dbReference type="GO" id="GO:0030313">
    <property type="term" value="C:cell envelope"/>
    <property type="evidence" value="ECO:0007669"/>
    <property type="project" value="UniProtKB-SubCell"/>
</dbReference>
<dbReference type="KEGG" id="but:X994_4999"/>
<dbReference type="InterPro" id="IPR028082">
    <property type="entry name" value="Peripla_BP_I"/>
</dbReference>
<gene>
    <name evidence="4" type="ORF">Y036_5449</name>
</gene>
<dbReference type="PANTHER" id="PTHR46847:SF1">
    <property type="entry name" value="D-ALLOSE-BINDING PERIPLASMIC PROTEIN-RELATED"/>
    <property type="match status" value="1"/>
</dbReference>
<comment type="similarity">
    <text evidence="2">Belongs to the bacterial solute-binding protein 2 family.</text>
</comment>
<name>A0A2K9D2N9_BURPE</name>
<evidence type="ECO:0000313" key="4">
    <source>
        <dbReference type="EMBL" id="KGX16632.1"/>
    </source>
</evidence>
<evidence type="ECO:0000256" key="3">
    <source>
        <dbReference type="ARBA" id="ARBA00022729"/>
    </source>
</evidence>
<dbReference type="PANTHER" id="PTHR46847">
    <property type="entry name" value="D-ALLOSE-BINDING PERIPLASMIC PROTEIN-RELATED"/>
    <property type="match status" value="1"/>
</dbReference>
<evidence type="ECO:0000256" key="2">
    <source>
        <dbReference type="ARBA" id="ARBA00007639"/>
    </source>
</evidence>
<dbReference type="OrthoDB" id="257716at2"/>
<organism evidence="4 5">
    <name type="scientific">Burkholderia pseudomallei</name>
    <name type="common">Pseudomonas pseudomallei</name>
    <dbReference type="NCBI Taxonomy" id="28450"/>
    <lineage>
        <taxon>Bacteria</taxon>
        <taxon>Pseudomonadati</taxon>
        <taxon>Pseudomonadota</taxon>
        <taxon>Betaproteobacteria</taxon>
        <taxon>Burkholderiales</taxon>
        <taxon>Burkholderiaceae</taxon>
        <taxon>Burkholderia</taxon>
        <taxon>pseudomallei group</taxon>
    </lineage>
</organism>
<sequence>MHRFTTKPALTLATAIGLAVMASSALAQNEQPLKFDYIIHSSASNTFWQAVKKGMDEACTQVKAQCQMIFTQTEGSVSEQASNLQAALAGKPDAIATTIVDDKAIEPILKEARNKGVTVLAANVDSSKGAKGSVRQAFIGQGFDAAGYALAQKLAEKFPKSGPVNVLVGISAPGQNWSEQRGAGVMRFMADYKAANPGRKITWKRIDSGTDLAVTAERVGAYLNANPDTTAYFDTGFWHAGVAKALKDRGVPPGKILLGGFDIVPDVLNSMKAGYIQVEVDQQPFLQGYLPVIQANLIKKYKLSAWDVETGKGLLLPEQVDGVIELSKKGYR</sequence>
<accession>A0A2K9D2N9</accession>
<dbReference type="RefSeq" id="WP_004524841.1">
    <property type="nucleotide sequence ID" value="NZ_CFWE02000022.1"/>
</dbReference>
<dbReference type="SUPFAM" id="SSF53822">
    <property type="entry name" value="Periplasmic binding protein-like I"/>
    <property type="match status" value="1"/>
</dbReference>
<comment type="caution">
    <text evidence="4">The sequence shown here is derived from an EMBL/GenBank/DDBJ whole genome shotgun (WGS) entry which is preliminary data.</text>
</comment>
<dbReference type="Proteomes" id="UP000030475">
    <property type="component" value="Unassembled WGS sequence"/>
</dbReference>